<dbReference type="Proteomes" id="UP000198827">
    <property type="component" value="Chromosome I"/>
</dbReference>
<gene>
    <name evidence="2" type="ORF">SAMN04489798_2296</name>
</gene>
<reference evidence="2 3" key="1">
    <citation type="submission" date="2016-10" db="EMBL/GenBank/DDBJ databases">
        <authorList>
            <person name="de Groot N.N."/>
        </authorList>
    </citation>
    <scope>NUCLEOTIDE SEQUENCE [LARGE SCALE GENOMIC DNA]</scope>
    <source>
        <strain evidence="2 3">CECT 7543</strain>
    </source>
</reference>
<dbReference type="RefSeq" id="WP_090180712.1">
    <property type="nucleotide sequence ID" value="NZ_LT629705.1"/>
</dbReference>
<sequence length="544" mass="60637">MTSTSIHHFLPLDFKGPGAYKALAVIGDSYTGIAWPAVDHTQEAQHFHAQLVLNRAPESEERQTLGCLIQEAIERELDADVAFNEAAYSIDYVQPEPGRNFDYLNGRVIDVDRVLLDDPEQRADDELEGILADAPPVMNSYMDWQKMNAFRVHPTFALFSVLLFIQAFIGRNVRLPRDLRINLWMLLFAPSESGKGAAINLAEAALKQLGDKKIFAAVPNFTNRFGSPEGMLWQLSKVQQVVWTNEEMVKVLISLTSAQPGTAQYNMATLLMELHDAATKAYMAPIQYSGHDKRSKEMPPLVHPFFAAIGQGVIGNIGNLNAASTVDGLLNRFLMFVVEGLPPIGRCQPVTALPDKVTKWGAAIQAKKFVEFFNPDAPPSTGEPHVLEVYPQFENDWKRENQYGAEQAQDLPGIWGRYAEKVLQVAMLYALTDSMNITPEGFAWAVRLVRWSVTTFARKFECEGGGAADVTGKVRNALLAFFKKDKAAYILKQKGYLPSGFIAQNCRPWKDHPRERAVVVKALVEDGLIQEIPLDNDGKGYRLL</sequence>
<keyword evidence="1" id="KW-0812">Transmembrane</keyword>
<proteinExistence type="predicted"/>
<keyword evidence="1" id="KW-1133">Transmembrane helix</keyword>
<evidence type="ECO:0000256" key="1">
    <source>
        <dbReference type="SAM" id="Phobius"/>
    </source>
</evidence>
<accession>A0A1H0HKK9</accession>
<keyword evidence="1" id="KW-0472">Membrane</keyword>
<organism evidence="2 3">
    <name type="scientific">Pseudomonas arsenicoxydans</name>
    <dbReference type="NCBI Taxonomy" id="702115"/>
    <lineage>
        <taxon>Bacteria</taxon>
        <taxon>Pseudomonadati</taxon>
        <taxon>Pseudomonadota</taxon>
        <taxon>Gammaproteobacteria</taxon>
        <taxon>Pseudomonadales</taxon>
        <taxon>Pseudomonadaceae</taxon>
        <taxon>Pseudomonas</taxon>
    </lineage>
</organism>
<name>A0A1H0HKK9_9PSED</name>
<dbReference type="AlphaFoldDB" id="A0A1H0HKK9"/>
<feature type="transmembrane region" description="Helical" evidence="1">
    <location>
        <begin position="148"/>
        <end position="169"/>
    </location>
</feature>
<evidence type="ECO:0000313" key="2">
    <source>
        <dbReference type="EMBL" id="SDO19728.1"/>
    </source>
</evidence>
<evidence type="ECO:0008006" key="4">
    <source>
        <dbReference type="Google" id="ProtNLM"/>
    </source>
</evidence>
<evidence type="ECO:0000313" key="3">
    <source>
        <dbReference type="Proteomes" id="UP000198827"/>
    </source>
</evidence>
<dbReference type="EMBL" id="LT629705">
    <property type="protein sequence ID" value="SDO19728.1"/>
    <property type="molecule type" value="Genomic_DNA"/>
</dbReference>
<protein>
    <recommendedName>
        <fullName evidence="4">DUF3987 domain-containing protein</fullName>
    </recommendedName>
</protein>